<keyword evidence="4 11" id="KW-0812">Transmembrane</keyword>
<dbReference type="OMA" id="LIYMVCM"/>
<feature type="transmembrane region" description="Helical" evidence="12">
    <location>
        <begin position="26"/>
        <end position="49"/>
    </location>
</feature>
<comment type="similarity">
    <text evidence="11">Belongs to the G-protein coupled receptor 1 family.</text>
</comment>
<evidence type="ECO:0000313" key="14">
    <source>
        <dbReference type="Ensembl" id="ENSMODP00000004050.2"/>
    </source>
</evidence>
<accession>F7DYL6</accession>
<evidence type="ECO:0000256" key="5">
    <source>
        <dbReference type="ARBA" id="ARBA00022725"/>
    </source>
</evidence>
<keyword evidence="15" id="KW-1185">Reference proteome</keyword>
<feature type="transmembrane region" description="Helical" evidence="12">
    <location>
        <begin position="239"/>
        <end position="261"/>
    </location>
</feature>
<dbReference type="PRINTS" id="PR00237">
    <property type="entry name" value="GPCRRHODOPSN"/>
</dbReference>
<dbReference type="GO" id="GO:0005886">
    <property type="term" value="C:plasma membrane"/>
    <property type="evidence" value="ECO:0007669"/>
    <property type="project" value="UniProtKB-SubCell"/>
</dbReference>
<feature type="transmembrane region" description="Helical" evidence="12">
    <location>
        <begin position="99"/>
        <end position="121"/>
    </location>
</feature>
<dbReference type="PANTHER" id="PTHR48018">
    <property type="entry name" value="OLFACTORY RECEPTOR"/>
    <property type="match status" value="1"/>
</dbReference>
<keyword evidence="2 12" id="KW-1003">Cell membrane</keyword>
<keyword evidence="3 12" id="KW-0716">Sensory transduction</keyword>
<dbReference type="GeneTree" id="ENSGT01040000240383"/>
<evidence type="ECO:0000256" key="12">
    <source>
        <dbReference type="RuleBase" id="RU363047"/>
    </source>
</evidence>
<keyword evidence="9 11" id="KW-0675">Receptor</keyword>
<evidence type="ECO:0000313" key="15">
    <source>
        <dbReference type="Proteomes" id="UP000002280"/>
    </source>
</evidence>
<evidence type="ECO:0000256" key="6">
    <source>
        <dbReference type="ARBA" id="ARBA00022989"/>
    </source>
</evidence>
<dbReference type="Ensembl" id="ENSMODT00000004136.2">
    <property type="protein sequence ID" value="ENSMODP00000004050.2"/>
    <property type="gene ID" value="ENSMODG00000003313.2"/>
</dbReference>
<evidence type="ECO:0000256" key="1">
    <source>
        <dbReference type="ARBA" id="ARBA00004651"/>
    </source>
</evidence>
<dbReference type="Proteomes" id="UP000002280">
    <property type="component" value="Chromosome 4"/>
</dbReference>
<dbReference type="GO" id="GO:0007186">
    <property type="term" value="P:G protein-coupled receptor signaling pathway"/>
    <property type="evidence" value="ECO:0000318"/>
    <property type="project" value="GO_Central"/>
</dbReference>
<feature type="transmembrane region" description="Helical" evidence="12">
    <location>
        <begin position="61"/>
        <end position="79"/>
    </location>
</feature>
<reference evidence="14" key="3">
    <citation type="submission" date="2025-09" db="UniProtKB">
        <authorList>
            <consortium name="Ensembl"/>
        </authorList>
    </citation>
    <scope>IDENTIFICATION</scope>
</reference>
<dbReference type="InterPro" id="IPR000276">
    <property type="entry name" value="GPCR_Rhodpsn"/>
</dbReference>
<dbReference type="Pfam" id="PF13853">
    <property type="entry name" value="7tm_4"/>
    <property type="match status" value="1"/>
</dbReference>
<dbReference type="GO" id="GO:0004984">
    <property type="term" value="F:olfactory receptor activity"/>
    <property type="evidence" value="ECO:0000318"/>
    <property type="project" value="GO_Central"/>
</dbReference>
<evidence type="ECO:0000256" key="7">
    <source>
        <dbReference type="ARBA" id="ARBA00023040"/>
    </source>
</evidence>
<keyword evidence="7 11" id="KW-0297">G-protein coupled receptor</keyword>
<dbReference type="AlphaFoldDB" id="F7DYL6"/>
<evidence type="ECO:0000256" key="9">
    <source>
        <dbReference type="ARBA" id="ARBA00023170"/>
    </source>
</evidence>
<feature type="domain" description="G-protein coupled receptors family 1 profile" evidence="13">
    <location>
        <begin position="42"/>
        <end position="291"/>
    </location>
</feature>
<dbReference type="InterPro" id="IPR000725">
    <property type="entry name" value="Olfact_rcpt"/>
</dbReference>
<evidence type="ECO:0000259" key="13">
    <source>
        <dbReference type="PROSITE" id="PS50262"/>
    </source>
</evidence>
<sequence>QMTVGNHSIVTEFILMGLTDKPELQLPLFLLFFGVYAVSMVGNLGLVLLIKISSQLHTPMYYFLSNLSFIDLCYSSVIIPKMMVNFVSEENIISFPGCLTQFFFFGYFAVSECYMLAAMAYDRYVAICHPLLYHITMSRRVCFLLVAGVHIIGIFGALIHTSFLVGLTFCGGKVINHYFCDILPLLKISCSNTHINEFLLVFNTGINVLVTTLAIFVSYAFILSNIFQIHSAEGRAKAFKTCGSHIVAVAIFYGSIIFMYFKPSSSDNNAQGKVASVFYTIVNPMLNPLIYSFRNKDVKDSLRKVMKDNRF</sequence>
<evidence type="ECO:0000256" key="4">
    <source>
        <dbReference type="ARBA" id="ARBA00022692"/>
    </source>
</evidence>
<evidence type="ECO:0000256" key="2">
    <source>
        <dbReference type="ARBA" id="ARBA00022475"/>
    </source>
</evidence>
<dbReference type="InParanoid" id="F7DYL6"/>
<dbReference type="GO" id="GO:0004930">
    <property type="term" value="F:G protein-coupled receptor activity"/>
    <property type="evidence" value="ECO:0007669"/>
    <property type="project" value="UniProtKB-KW"/>
</dbReference>
<dbReference type="FunFam" id="1.20.1070.10:FF:000004">
    <property type="entry name" value="Olfactory receptor"/>
    <property type="match status" value="1"/>
</dbReference>
<feature type="transmembrane region" description="Helical" evidence="12">
    <location>
        <begin position="273"/>
        <end position="293"/>
    </location>
</feature>
<organism evidence="14 15">
    <name type="scientific">Monodelphis domestica</name>
    <name type="common">Gray short-tailed opossum</name>
    <dbReference type="NCBI Taxonomy" id="13616"/>
    <lineage>
        <taxon>Eukaryota</taxon>
        <taxon>Metazoa</taxon>
        <taxon>Chordata</taxon>
        <taxon>Craniata</taxon>
        <taxon>Vertebrata</taxon>
        <taxon>Euteleostomi</taxon>
        <taxon>Mammalia</taxon>
        <taxon>Metatheria</taxon>
        <taxon>Didelphimorphia</taxon>
        <taxon>Didelphidae</taxon>
        <taxon>Monodelphis</taxon>
    </lineage>
</organism>
<gene>
    <name evidence="14" type="primary">LOC100015999</name>
</gene>
<feature type="transmembrane region" description="Helical" evidence="12">
    <location>
        <begin position="141"/>
        <end position="159"/>
    </location>
</feature>
<reference evidence="14" key="2">
    <citation type="submission" date="2025-08" db="UniProtKB">
        <authorList>
            <consortium name="Ensembl"/>
        </authorList>
    </citation>
    <scope>IDENTIFICATION</scope>
</reference>
<proteinExistence type="inferred from homology"/>
<dbReference type="PRINTS" id="PR00245">
    <property type="entry name" value="OLFACTORYR"/>
</dbReference>
<evidence type="ECO:0000256" key="3">
    <source>
        <dbReference type="ARBA" id="ARBA00022606"/>
    </source>
</evidence>
<protein>
    <recommendedName>
        <fullName evidence="12">Olfactory receptor</fullName>
    </recommendedName>
</protein>
<dbReference type="eggNOG" id="ENOG502TDTH">
    <property type="taxonomic scope" value="Eukaryota"/>
</dbReference>
<keyword evidence="6 12" id="KW-1133">Transmembrane helix</keyword>
<reference evidence="14 15" key="1">
    <citation type="journal article" date="2007" name="Nature">
        <title>Genome of the marsupial Monodelphis domestica reveals innovation in non-coding sequences.</title>
        <authorList>
            <person name="Mikkelsen T.S."/>
            <person name="Wakefield M.J."/>
            <person name="Aken B."/>
            <person name="Amemiya C.T."/>
            <person name="Chang J.L."/>
            <person name="Duke S."/>
            <person name="Garber M."/>
            <person name="Gentles A.J."/>
            <person name="Goodstadt L."/>
            <person name="Heger A."/>
            <person name="Jurka J."/>
            <person name="Kamal M."/>
            <person name="Mauceli E."/>
            <person name="Searle S.M."/>
            <person name="Sharpe T."/>
            <person name="Baker M.L."/>
            <person name="Batzer M.A."/>
            <person name="Benos P.V."/>
            <person name="Belov K."/>
            <person name="Clamp M."/>
            <person name="Cook A."/>
            <person name="Cuff J."/>
            <person name="Das R."/>
            <person name="Davidow L."/>
            <person name="Deakin J.E."/>
            <person name="Fazzari M.J."/>
            <person name="Glass J.L."/>
            <person name="Grabherr M."/>
            <person name="Greally J.M."/>
            <person name="Gu W."/>
            <person name="Hore T.A."/>
            <person name="Huttley G.A."/>
            <person name="Kleber M."/>
            <person name="Jirtle R.L."/>
            <person name="Koina E."/>
            <person name="Lee J.T."/>
            <person name="Mahony S."/>
            <person name="Marra M.A."/>
            <person name="Miller R.D."/>
            <person name="Nicholls R.D."/>
            <person name="Oda M."/>
            <person name="Papenfuss A.T."/>
            <person name="Parra Z.E."/>
            <person name="Pollock D.D."/>
            <person name="Ray D.A."/>
            <person name="Schein J.E."/>
            <person name="Speed T.P."/>
            <person name="Thompson K."/>
            <person name="VandeBerg J.L."/>
            <person name="Wade C.M."/>
            <person name="Walker J.A."/>
            <person name="Waters P.D."/>
            <person name="Webber C."/>
            <person name="Weidman J.R."/>
            <person name="Xie X."/>
            <person name="Zody M.C."/>
            <person name="Baldwin J."/>
            <person name="Abdouelleil A."/>
            <person name="Abdulkadir J."/>
            <person name="Abebe A."/>
            <person name="Abera B."/>
            <person name="Abreu J."/>
            <person name="Acer S.C."/>
            <person name="Aftuck L."/>
            <person name="Alexander A."/>
            <person name="An P."/>
            <person name="Anderson E."/>
            <person name="Anderson S."/>
            <person name="Arachi H."/>
            <person name="Azer M."/>
            <person name="Bachantsang P."/>
            <person name="Barry A."/>
            <person name="Bayul T."/>
            <person name="Berlin A."/>
            <person name="Bessette D."/>
            <person name="Bloom T."/>
            <person name="Bloom T."/>
            <person name="Boguslavskiy L."/>
            <person name="Bonnet C."/>
            <person name="Boukhgalter B."/>
            <person name="Bourzgui I."/>
            <person name="Brown A."/>
            <person name="Cahill P."/>
            <person name="Channer S."/>
            <person name="Cheshatsang Y."/>
            <person name="Chuda L."/>
            <person name="Citroen M."/>
            <person name="Collymore A."/>
            <person name="Cooke P."/>
            <person name="Costello M."/>
            <person name="D'Aco K."/>
            <person name="Daza R."/>
            <person name="De Haan G."/>
            <person name="DeGray S."/>
            <person name="DeMaso C."/>
            <person name="Dhargay N."/>
            <person name="Dooley K."/>
            <person name="Dooley E."/>
            <person name="Doricent M."/>
            <person name="Dorje P."/>
            <person name="Dorjee K."/>
            <person name="Dupes A."/>
            <person name="Elong R."/>
            <person name="Falk J."/>
            <person name="Farina A."/>
            <person name="Faro S."/>
            <person name="Ferguson D."/>
            <person name="Fisher S."/>
            <person name="Foley C.D."/>
            <person name="Franke A."/>
            <person name="Friedrich D."/>
            <person name="Gadbois L."/>
            <person name="Gearin G."/>
            <person name="Gearin C.R."/>
            <person name="Giannoukos G."/>
            <person name="Goode T."/>
            <person name="Graham J."/>
            <person name="Grandbois E."/>
            <person name="Grewal S."/>
            <person name="Gyaltsen K."/>
            <person name="Hafez N."/>
            <person name="Hagos B."/>
            <person name="Hall J."/>
            <person name="Henson C."/>
            <person name="Hollinger A."/>
            <person name="Honan T."/>
            <person name="Huard M.D."/>
            <person name="Hughes L."/>
            <person name="Hurhula B."/>
            <person name="Husby M.E."/>
            <person name="Kamat A."/>
            <person name="Kanga B."/>
            <person name="Kashin S."/>
            <person name="Khazanovich D."/>
            <person name="Kisner P."/>
            <person name="Lance K."/>
            <person name="Lara M."/>
            <person name="Lee W."/>
            <person name="Lennon N."/>
            <person name="Letendre F."/>
            <person name="LeVine R."/>
            <person name="Lipovsky A."/>
            <person name="Liu X."/>
            <person name="Liu J."/>
            <person name="Liu S."/>
            <person name="Lokyitsang T."/>
            <person name="Lokyitsang Y."/>
            <person name="Lubonja R."/>
            <person name="Lui A."/>
            <person name="MacDonald P."/>
            <person name="Magnisalis V."/>
            <person name="Maru K."/>
            <person name="Matthews C."/>
            <person name="McCusker W."/>
            <person name="McDonough S."/>
            <person name="Mehta T."/>
            <person name="Meldrim J."/>
            <person name="Meneus L."/>
            <person name="Mihai O."/>
            <person name="Mihalev A."/>
            <person name="Mihova T."/>
            <person name="Mittelman R."/>
            <person name="Mlenga V."/>
            <person name="Montmayeur A."/>
            <person name="Mulrain L."/>
            <person name="Navidi A."/>
            <person name="Naylor J."/>
            <person name="Negash T."/>
            <person name="Nguyen T."/>
            <person name="Nguyen N."/>
            <person name="Nicol R."/>
            <person name="Norbu C."/>
            <person name="Norbu N."/>
            <person name="Novod N."/>
            <person name="O'Neill B."/>
            <person name="Osman S."/>
            <person name="Markiewicz E."/>
            <person name="Oyono O.L."/>
            <person name="Patti C."/>
            <person name="Phunkhang P."/>
            <person name="Pierre F."/>
            <person name="Priest M."/>
            <person name="Raghuraman S."/>
            <person name="Rege F."/>
            <person name="Reyes R."/>
            <person name="Rise C."/>
            <person name="Rogov P."/>
            <person name="Ross K."/>
            <person name="Ryan E."/>
            <person name="Settipalli S."/>
            <person name="Shea T."/>
            <person name="Sherpa N."/>
            <person name="Shi L."/>
            <person name="Shih D."/>
            <person name="Sparrow T."/>
            <person name="Spaulding J."/>
            <person name="Stalker J."/>
            <person name="Stange-Thomann N."/>
            <person name="Stavropoulos S."/>
            <person name="Stone C."/>
            <person name="Strader C."/>
            <person name="Tesfaye S."/>
            <person name="Thomson T."/>
            <person name="Thoulutsang Y."/>
            <person name="Thoulutsang D."/>
            <person name="Topham K."/>
            <person name="Topping I."/>
            <person name="Tsamla T."/>
            <person name="Vassiliev H."/>
            <person name="Vo A."/>
            <person name="Wangchuk T."/>
            <person name="Wangdi T."/>
            <person name="Weiand M."/>
            <person name="Wilkinson J."/>
            <person name="Wilson A."/>
            <person name="Yadav S."/>
            <person name="Young G."/>
            <person name="Yu Q."/>
            <person name="Zembek L."/>
            <person name="Zhong D."/>
            <person name="Zimmer A."/>
            <person name="Zwirko Z."/>
            <person name="Jaffe D.B."/>
            <person name="Alvarez P."/>
            <person name="Brockman W."/>
            <person name="Butler J."/>
            <person name="Chin C."/>
            <person name="Gnerre S."/>
            <person name="MacCallum I."/>
            <person name="Graves J.A."/>
            <person name="Ponting C.P."/>
            <person name="Breen M."/>
            <person name="Samollow P.B."/>
            <person name="Lander E.S."/>
            <person name="Lindblad-Toh K."/>
        </authorList>
    </citation>
    <scope>NUCLEOTIDE SEQUENCE [LARGE SCALE GENOMIC DNA]</scope>
</reference>
<dbReference type="PROSITE" id="PS50262">
    <property type="entry name" value="G_PROTEIN_RECEP_F1_2"/>
    <property type="match status" value="1"/>
</dbReference>
<dbReference type="GO" id="GO:0005549">
    <property type="term" value="F:odorant binding"/>
    <property type="evidence" value="ECO:0000318"/>
    <property type="project" value="GO_Central"/>
</dbReference>
<dbReference type="PROSITE" id="PS00237">
    <property type="entry name" value="G_PROTEIN_RECEP_F1_1"/>
    <property type="match status" value="1"/>
</dbReference>
<name>F7DYL6_MONDO</name>
<keyword evidence="5 12" id="KW-0552">Olfaction</keyword>
<evidence type="ECO:0000256" key="10">
    <source>
        <dbReference type="ARBA" id="ARBA00023224"/>
    </source>
</evidence>
<dbReference type="Gene3D" id="1.20.1070.10">
    <property type="entry name" value="Rhodopsin 7-helix transmembrane proteins"/>
    <property type="match status" value="1"/>
</dbReference>
<comment type="subcellular location">
    <subcellularLocation>
        <location evidence="1 12">Cell membrane</location>
        <topology evidence="1 12">Multi-pass membrane protein</topology>
    </subcellularLocation>
</comment>
<dbReference type="InterPro" id="IPR017452">
    <property type="entry name" value="GPCR_Rhodpsn_7TM"/>
</dbReference>
<dbReference type="GO" id="GO:0007608">
    <property type="term" value="P:sensory perception of smell"/>
    <property type="evidence" value="ECO:0000318"/>
    <property type="project" value="GO_Central"/>
</dbReference>
<dbReference type="SUPFAM" id="SSF81321">
    <property type="entry name" value="Family A G protein-coupled receptor-like"/>
    <property type="match status" value="1"/>
</dbReference>
<evidence type="ECO:0000256" key="8">
    <source>
        <dbReference type="ARBA" id="ARBA00023136"/>
    </source>
</evidence>
<keyword evidence="8 12" id="KW-0472">Membrane</keyword>
<feature type="transmembrane region" description="Helical" evidence="12">
    <location>
        <begin position="206"/>
        <end position="227"/>
    </location>
</feature>
<dbReference type="HOGENOM" id="CLU_012526_1_0_1"/>
<evidence type="ECO:0000256" key="11">
    <source>
        <dbReference type="RuleBase" id="RU000688"/>
    </source>
</evidence>
<keyword evidence="10 11" id="KW-0807">Transducer</keyword>
<dbReference type="STRING" id="13616.ENSMODP00000004050"/>